<gene>
    <name evidence="1" type="ORF">ACFFNX_29250</name>
</gene>
<evidence type="ECO:0000313" key="1">
    <source>
        <dbReference type="EMBL" id="MFB9836265.1"/>
    </source>
</evidence>
<sequence length="52" mass="5282">MSPAVDVFALAGTLAFAATGRLAFGAGDSRGVIYRSVHESIDLAGLIARCAD</sequence>
<evidence type="ECO:0000313" key="2">
    <source>
        <dbReference type="Proteomes" id="UP001589627"/>
    </source>
</evidence>
<keyword evidence="2" id="KW-1185">Reference proteome</keyword>
<dbReference type="EMBL" id="JBHLZP010000263">
    <property type="protein sequence ID" value="MFB9836265.1"/>
    <property type="molecule type" value="Genomic_DNA"/>
</dbReference>
<dbReference type="Proteomes" id="UP001589627">
    <property type="component" value="Unassembled WGS sequence"/>
</dbReference>
<protein>
    <submittedName>
        <fullName evidence="1">Uncharacterized protein</fullName>
    </submittedName>
</protein>
<proteinExistence type="predicted"/>
<organism evidence="1 2">
    <name type="scientific">Actinoallomurus acaciae</name>
    <dbReference type="NCBI Taxonomy" id="502577"/>
    <lineage>
        <taxon>Bacteria</taxon>
        <taxon>Bacillati</taxon>
        <taxon>Actinomycetota</taxon>
        <taxon>Actinomycetes</taxon>
        <taxon>Streptosporangiales</taxon>
        <taxon>Thermomonosporaceae</taxon>
        <taxon>Actinoallomurus</taxon>
    </lineage>
</organism>
<accession>A0ABV5YMH8</accession>
<reference evidence="1 2" key="1">
    <citation type="submission" date="2024-09" db="EMBL/GenBank/DDBJ databases">
        <authorList>
            <person name="Sun Q."/>
            <person name="Mori K."/>
        </authorList>
    </citation>
    <scope>NUCLEOTIDE SEQUENCE [LARGE SCALE GENOMIC DNA]</scope>
    <source>
        <strain evidence="1 2">TBRC 0563</strain>
    </source>
</reference>
<name>A0ABV5YMH8_9ACTN</name>
<comment type="caution">
    <text evidence="1">The sequence shown here is derived from an EMBL/GenBank/DDBJ whole genome shotgun (WGS) entry which is preliminary data.</text>
</comment>
<dbReference type="RefSeq" id="WP_378208967.1">
    <property type="nucleotide sequence ID" value="NZ_JBHLZP010000263.1"/>
</dbReference>